<dbReference type="InterPro" id="IPR018547">
    <property type="entry name" value="AbiEi_C"/>
</dbReference>
<reference evidence="3 4" key="1">
    <citation type="journal article" date="2023" name="Int. J. Syst. Evol. Microbiol.">
        <title>Arthrobacter mangrovi sp. nov., an actinobacterium isolated from the rhizosphere of a mangrove.</title>
        <authorList>
            <person name="Hamada M."/>
            <person name="Saitou S."/>
            <person name="Enomoto N."/>
            <person name="Nanri K."/>
            <person name="Hidaka K."/>
            <person name="Miura T."/>
            <person name="Tamura T."/>
        </authorList>
    </citation>
    <scope>NUCLEOTIDE SEQUENCE [LARGE SCALE GENOMIC DNA]</scope>
    <source>
        <strain evidence="3 4">NBRC 112813</strain>
    </source>
</reference>
<dbReference type="EMBL" id="BRVS01000007">
    <property type="protein sequence ID" value="GLB67433.1"/>
    <property type="molecule type" value="Genomic_DNA"/>
</dbReference>
<proteinExistence type="predicted"/>
<gene>
    <name evidence="3" type="ORF">AHIS1636_18730</name>
</gene>
<feature type="region of interest" description="Disordered" evidence="1">
    <location>
        <begin position="27"/>
        <end position="48"/>
    </location>
</feature>
<evidence type="ECO:0000259" key="2">
    <source>
        <dbReference type="Pfam" id="PF09407"/>
    </source>
</evidence>
<keyword evidence="4" id="KW-1185">Reference proteome</keyword>
<feature type="compositionally biased region" description="Low complexity" evidence="1">
    <location>
        <begin position="27"/>
        <end position="36"/>
    </location>
</feature>
<comment type="caution">
    <text evidence="3">The sequence shown here is derived from an EMBL/GenBank/DDBJ whole genome shotgun (WGS) entry which is preliminary data.</text>
</comment>
<evidence type="ECO:0000313" key="4">
    <source>
        <dbReference type="Proteomes" id="UP001209654"/>
    </source>
</evidence>
<dbReference type="Proteomes" id="UP001209654">
    <property type="component" value="Unassembled WGS sequence"/>
</dbReference>
<name>A0ABQ5MU14_9MICC</name>
<dbReference type="Pfam" id="PF09407">
    <property type="entry name" value="AbiEi_1"/>
    <property type="match status" value="1"/>
</dbReference>
<sequence length="232" mass="24718">MSTHRFRPLISFRPVWQTYRMPSSRLSPAASPASAAGPPPGPRLLLPGSPFSGNELRAMELDGLLVNVLETGYIGSTEPITPAHRALAAAAVLPAGFRRKVVLGRLTAAWVYGCAPPEPKVTVLLDHRYRATSQGRCRAVRIHEVALGPADTVGMAGVPLTSPLRTALDIAVHAPDEDAVPALLALSSVPTLKCPLGYIRQTLQLRPRMPGKAKALERVNSALAQRGAEEPP</sequence>
<feature type="domain" description="AbiEi antitoxin C-terminal" evidence="2">
    <location>
        <begin position="91"/>
        <end position="176"/>
    </location>
</feature>
<evidence type="ECO:0000256" key="1">
    <source>
        <dbReference type="SAM" id="MobiDB-lite"/>
    </source>
</evidence>
<organism evidence="3 4">
    <name type="scientific">Arthrobacter mangrovi</name>
    <dbReference type="NCBI Taxonomy" id="2966350"/>
    <lineage>
        <taxon>Bacteria</taxon>
        <taxon>Bacillati</taxon>
        <taxon>Actinomycetota</taxon>
        <taxon>Actinomycetes</taxon>
        <taxon>Micrococcales</taxon>
        <taxon>Micrococcaceae</taxon>
        <taxon>Arthrobacter</taxon>
    </lineage>
</organism>
<evidence type="ECO:0000313" key="3">
    <source>
        <dbReference type="EMBL" id="GLB67433.1"/>
    </source>
</evidence>
<protein>
    <recommendedName>
        <fullName evidence="2">AbiEi antitoxin C-terminal domain-containing protein</fullName>
    </recommendedName>
</protein>
<accession>A0ABQ5MU14</accession>